<dbReference type="STRING" id="1348774.AB433_15945"/>
<sequence length="235" mass="24897">MTANGAEPKSDADDAVEAAGFDTKERAAIEALVRSYILEHPEILPEAIERLREKESLAAMDAIREDLFTPYPGAVLGNPRGETVLVEFSDYACGYCRRSVEAVEKLIAEDPDLKVVIREFPILSDDSVTAAKWALAAAHQGKYEAFHHAMYAAGRPTLANIEKAAKAAGLDVEMARKAAASPAIAAEISANRAFANQLQFGGTPAWVTASGTLEGAVGEDALRKALNEPGSAQGG</sequence>
<organism evidence="6 7">
    <name type="scientific">Croceicoccus naphthovorans</name>
    <dbReference type="NCBI Taxonomy" id="1348774"/>
    <lineage>
        <taxon>Bacteria</taxon>
        <taxon>Pseudomonadati</taxon>
        <taxon>Pseudomonadota</taxon>
        <taxon>Alphaproteobacteria</taxon>
        <taxon>Sphingomonadales</taxon>
        <taxon>Erythrobacteraceae</taxon>
        <taxon>Croceicoccus</taxon>
    </lineage>
</organism>
<dbReference type="InterPro" id="IPR041205">
    <property type="entry name" value="ScsC_N"/>
</dbReference>
<dbReference type="PANTHER" id="PTHR13887">
    <property type="entry name" value="GLUTATHIONE S-TRANSFERASE KAPPA"/>
    <property type="match status" value="1"/>
</dbReference>
<dbReference type="PANTHER" id="PTHR13887:SF14">
    <property type="entry name" value="DISULFIDE BOND FORMATION PROTEIN D"/>
    <property type="match status" value="1"/>
</dbReference>
<dbReference type="InterPro" id="IPR036249">
    <property type="entry name" value="Thioredoxin-like_sf"/>
</dbReference>
<keyword evidence="4" id="KW-0676">Redox-active center</keyword>
<proteinExistence type="predicted"/>
<name>A0A0G3XN05_9SPHN</name>
<evidence type="ECO:0000313" key="7">
    <source>
        <dbReference type="Proteomes" id="UP000035287"/>
    </source>
</evidence>
<keyword evidence="1" id="KW-0732">Signal</keyword>
<feature type="domain" description="Thioredoxin" evidence="5">
    <location>
        <begin position="57"/>
        <end position="231"/>
    </location>
</feature>
<dbReference type="PATRIC" id="fig|1348774.3.peg.3350"/>
<dbReference type="Proteomes" id="UP000035287">
    <property type="component" value="Chromosome"/>
</dbReference>
<reference evidence="6 7" key="1">
    <citation type="submission" date="2015-06" db="EMBL/GenBank/DDBJ databases">
        <authorList>
            <person name="Zeng Y."/>
            <person name="Huang Y."/>
        </authorList>
    </citation>
    <scope>NUCLEOTIDE SEQUENCE [LARGE SCALE GENOMIC DNA]</scope>
    <source>
        <strain evidence="6 7">PQ-2</strain>
    </source>
</reference>
<evidence type="ECO:0000256" key="1">
    <source>
        <dbReference type="ARBA" id="ARBA00022729"/>
    </source>
</evidence>
<accession>A0A0G3XN05</accession>
<protein>
    <recommendedName>
        <fullName evidence="5">Thioredoxin domain-containing protein</fullName>
    </recommendedName>
</protein>
<dbReference type="PROSITE" id="PS51352">
    <property type="entry name" value="THIOREDOXIN_2"/>
    <property type="match status" value="1"/>
</dbReference>
<dbReference type="InterPro" id="IPR013766">
    <property type="entry name" value="Thioredoxin_domain"/>
</dbReference>
<evidence type="ECO:0000313" key="6">
    <source>
        <dbReference type="EMBL" id="AKM11918.1"/>
    </source>
</evidence>
<evidence type="ECO:0000256" key="4">
    <source>
        <dbReference type="ARBA" id="ARBA00023284"/>
    </source>
</evidence>
<dbReference type="Pfam" id="PF01323">
    <property type="entry name" value="DSBA"/>
    <property type="match status" value="1"/>
</dbReference>
<dbReference type="InterPro" id="IPR001853">
    <property type="entry name" value="DSBA-like_thioredoxin_dom"/>
</dbReference>
<dbReference type="CDD" id="cd03023">
    <property type="entry name" value="DsbA_Com1_like"/>
    <property type="match status" value="1"/>
</dbReference>
<keyword evidence="2" id="KW-0560">Oxidoreductase</keyword>
<dbReference type="GO" id="GO:0016491">
    <property type="term" value="F:oxidoreductase activity"/>
    <property type="evidence" value="ECO:0007669"/>
    <property type="project" value="UniProtKB-KW"/>
</dbReference>
<dbReference type="AlphaFoldDB" id="A0A0G3XN05"/>
<evidence type="ECO:0000256" key="2">
    <source>
        <dbReference type="ARBA" id="ARBA00023002"/>
    </source>
</evidence>
<gene>
    <name evidence="6" type="ORF">AB433_15945</name>
</gene>
<dbReference type="SUPFAM" id="SSF52833">
    <property type="entry name" value="Thioredoxin-like"/>
    <property type="match status" value="1"/>
</dbReference>
<dbReference type="EMBL" id="CP011770">
    <property type="protein sequence ID" value="AKM11918.1"/>
    <property type="molecule type" value="Genomic_DNA"/>
</dbReference>
<dbReference type="Pfam" id="PF18312">
    <property type="entry name" value="ScsC_N"/>
    <property type="match status" value="1"/>
</dbReference>
<evidence type="ECO:0000259" key="5">
    <source>
        <dbReference type="PROSITE" id="PS51352"/>
    </source>
</evidence>
<keyword evidence="3" id="KW-1015">Disulfide bond</keyword>
<evidence type="ECO:0000256" key="3">
    <source>
        <dbReference type="ARBA" id="ARBA00023157"/>
    </source>
</evidence>
<dbReference type="KEGG" id="cna:AB433_15945"/>
<keyword evidence="7" id="KW-1185">Reference proteome</keyword>
<dbReference type="Gene3D" id="3.40.30.10">
    <property type="entry name" value="Glutaredoxin"/>
    <property type="match status" value="1"/>
</dbReference>